<evidence type="ECO:0000256" key="2">
    <source>
        <dbReference type="SAM" id="MobiDB-lite"/>
    </source>
</evidence>
<dbReference type="SUPFAM" id="SSF56672">
    <property type="entry name" value="DNA/RNA polymerases"/>
    <property type="match status" value="1"/>
</dbReference>
<dbReference type="InterPro" id="IPR008042">
    <property type="entry name" value="Retrotrans_Pao"/>
</dbReference>
<reference evidence="5" key="1">
    <citation type="submission" date="2020-12" db="UniProtKB">
        <authorList>
            <consortium name="WormBaseParasite"/>
        </authorList>
    </citation>
    <scope>IDENTIFICATION</scope>
    <source>
        <strain evidence="5">MHco3</strain>
    </source>
</reference>
<dbReference type="Pfam" id="PF03564">
    <property type="entry name" value="DUF1759"/>
    <property type="match status" value="1"/>
</dbReference>
<dbReference type="SUPFAM" id="SSF50630">
    <property type="entry name" value="Acid proteases"/>
    <property type="match status" value="1"/>
</dbReference>
<dbReference type="InterPro" id="IPR000477">
    <property type="entry name" value="RT_dom"/>
</dbReference>
<dbReference type="Pfam" id="PF18701">
    <property type="entry name" value="DUF5641"/>
    <property type="match status" value="1"/>
</dbReference>
<dbReference type="PANTHER" id="PTHR47331">
    <property type="entry name" value="PHD-TYPE DOMAIN-CONTAINING PROTEIN"/>
    <property type="match status" value="1"/>
</dbReference>
<dbReference type="CDD" id="cd00303">
    <property type="entry name" value="retropepsin_like"/>
    <property type="match status" value="1"/>
</dbReference>
<dbReference type="InterPro" id="IPR043502">
    <property type="entry name" value="DNA/RNA_pol_sf"/>
</dbReference>
<feature type="compositionally biased region" description="Basic and acidic residues" evidence="2">
    <location>
        <begin position="2201"/>
        <end position="2222"/>
    </location>
</feature>
<dbReference type="GO" id="GO:0003676">
    <property type="term" value="F:nucleic acid binding"/>
    <property type="evidence" value="ECO:0007669"/>
    <property type="project" value="InterPro"/>
</dbReference>
<accession>A0A7I4XSJ9</accession>
<dbReference type="GO" id="GO:0008270">
    <property type="term" value="F:zinc ion binding"/>
    <property type="evidence" value="ECO:0007669"/>
    <property type="project" value="InterPro"/>
</dbReference>
<dbReference type="CDD" id="cd01644">
    <property type="entry name" value="RT_pepA17"/>
    <property type="match status" value="1"/>
</dbReference>
<dbReference type="InterPro" id="IPR021109">
    <property type="entry name" value="Peptidase_aspartic_dom_sf"/>
</dbReference>
<dbReference type="Pfam" id="PF17921">
    <property type="entry name" value="Integrase_H2C2"/>
    <property type="match status" value="1"/>
</dbReference>
<dbReference type="InterPro" id="IPR001878">
    <property type="entry name" value="Znf_CCHC"/>
</dbReference>
<dbReference type="OrthoDB" id="5875526at2759"/>
<dbReference type="Pfam" id="PF05380">
    <property type="entry name" value="Peptidase_A17"/>
    <property type="match status" value="1"/>
</dbReference>
<dbReference type="Gene3D" id="3.10.10.10">
    <property type="entry name" value="HIV Type 1 Reverse Transcriptase, subunit A, domain 1"/>
    <property type="match status" value="1"/>
</dbReference>
<dbReference type="InterPro" id="IPR005312">
    <property type="entry name" value="DUF1759"/>
</dbReference>
<dbReference type="Gene3D" id="2.40.70.10">
    <property type="entry name" value="Acid Proteases"/>
    <property type="match status" value="1"/>
</dbReference>
<dbReference type="Gene3D" id="3.30.70.270">
    <property type="match status" value="1"/>
</dbReference>
<feature type="region of interest" description="Disordered" evidence="2">
    <location>
        <begin position="2190"/>
        <end position="2222"/>
    </location>
</feature>
<evidence type="ECO:0000256" key="1">
    <source>
        <dbReference type="SAM" id="Coils"/>
    </source>
</evidence>
<feature type="region of interest" description="Disordered" evidence="2">
    <location>
        <begin position="446"/>
        <end position="470"/>
    </location>
</feature>
<dbReference type="WBParaSite" id="HCON_00000560-00001">
    <property type="protein sequence ID" value="HCON_00000560-00001"/>
    <property type="gene ID" value="HCON_00000560"/>
</dbReference>
<protein>
    <submittedName>
        <fullName evidence="5">Integrase catalytic domain-containing protein</fullName>
    </submittedName>
</protein>
<dbReference type="InterPro" id="IPR040676">
    <property type="entry name" value="DUF5641"/>
</dbReference>
<sequence length="2385" mass="274685">MLRTAKTRLTKARRALEEAITGAQGLLTEIEMPSVDDSENMEYLKKGRTAIEATRAKVQALKECVNESVEKLNIAFETLEEEQKEAELQSFEDHLQVAVENTNQADQFCANLTGRRAEIEQLMSDLQPARNEERSNVLERSYHSTPTVPALAPVIPTYLPRLEIPKFAGRKAEWDNFWTIFSANIHEQDISPMLKFNYLWQYLEGDARELVSKYEVSAENYPEVVACLTNKYGDSDSRVEDLLAELQKCKAEGKNTKSQIQLLDRITAMMNQLAIKGQEVNQRILLNIIFSKFDEDVQTRTLEKRADLDNPKDWTWAKMQKELSGILQRREYVEQTRSKINAIEDSSASRRPSQPIRDYRFACIYCKRLGHQPADCLTIKQPERIPFLTRNRLCLNCAKPFHTASGCRSPPCKKCGQMHHVSLCTTFSSPQQYRNPQDSRANVASSTLPVVHQRTRQPAQAIRSAPSKKMTKITPTVNQNAVNLKPLDTTSMFEKKRRVRHAVDKNNMAETLLLTGTATILGKKGSKEVRILLDTGAEASFIDKGLVEELQLPILKTSKLRLKMFGSNEAVENRHRVVKVKLLDKCDNVHTFLLFDSPILTAHATTAKLTKEDLEEIKHKSIQLSSELNDQQCKPQILLGCDYLWDVMEQEKQMLPSGLYLISTKFGYMISGKQYGRNKSSTIQPSQPEDVNQELKKFDEYWGFDSSGVNEYTGPEKTEKQLTNEEVARHFKETIEKRVDGYYVHLPWKEGKELLPTNKSIAFKRLQGSLLQLRKNPELLAEYDEIIKDQLEKGIIEPVYDNNRKHSTILHYLPHQAVVTPNKPTTKLRIVFDASAHYVGKPSLNDALHQGPLFLPKIVGMMQRFRIGKTALSADVEKAFLQVHLHEDDRDATRFLWLYDTSKPPSDENLVEYRFTRITFGLNASPFLLAATIRFHLETADVDQEFANELNDNLYVDNLLICAESAKEGIEKYTRAKKIFNELNMNLREFISNDKKVNQFIKKEDKAKEDLPKVLGIQWNTMSDTLEIKCNMPNPAEITKRSVLQANASVYDPMGWLNPLLIKNKVFFQSLWKKDYSWDDPLNTEDQQEWSSLHDNILGFSKEIPRRVANKQQNNILVLFSDASNVAMATCAYLCNGNEQNLLISKSKLPKVKEKHTVPKLELNALTLSARLAKSTVEELQSSVSVNEVYLLSDSEIALSWVKNANDTKQLGVLAANRVKEIARIVQWLNEHGIRVSFGYVRTMINPADCATRGLTAEELKQHYWWKGPSFLQKKPSEWPAETRLFQLPLQDVNINVVQLVKSWIDWERFSTYKKLVRVVAWSMRFLRKIARKLPPDSRNRIQNSIPELKEVQSTNPLNAEELKLSQIILIKVHQHQYTEKISSPAYKKLNIQRDADGIWRCHGRLGKSDLTENSKIPIFVVPNSKLARLIIQHTHGTMHLSTSHTMAEIRIKYWIPKLRQQVTKTIRKCVTCQKINNLPYRYPKMKELPQRRVTESRPFEHVGLDYFGPLKVKTQTGEITKVYGCILTCATTRLIHLELVTDNTTIAFVNAMRRFIARRGVPASITSDNAPTFILGEEVMADSLKNARDSEEVDKFMADQSIEWIKIIPYAPWQGGFYERLIQSVKRCLYKAKGRQILDEDSLRTVITEIESCLNSRPLTYQEADWEQNPCLRPIDFIQNRINITYPMDPILSEEIEDDSYLPSEQKVMLRTRLETQKALKSSCEMTNKFWEIWRKHYITSLREHHQNMLSQGKTTNIQPKLGAVVLVQEELQPRNHWKLGRITRLFRDKQREVREVELFTGQKNNIRRPINLLVPLELDDPDEPQPQEIPTHTAQTKKKHTYNLRPRKPLPTLNTNVITKEQKNIFKENVCENSSTNESVSSMDDHVTDVKKLLQQLALRPRAVINDKTLQEQILAVNHEIDRILKNSEETITKYNEMESNFVTAPTSSEKAYNKRRNVDQRLTELEGKLRCAGYISDLLWDTYDEMVKAKVAMLSKKEHFQNKTFDGGRPLDRISTKVYITSELRSISNVISEIRSRKYAPWARKEQETVVDYIKGLSEQMNHLCVRESSESCKEVAGGEEGQGSAKQMEKFLKKTKEISSKIKEFDSKITTWHADESTRLEALSSSMESFQKRMEEKLDEALKSMQQHVVDVMEQNTKEVRMFMEKNQTPPPEDILTLLEDDMEVNQMQTPPPSKGPSKEQTPEEPEQGKEEAESSTRMIRKEREFASDEAIPHRPSKMAKIMKEKVPFAVSQAKSRLKHLRECQPRKIGNSKSTLCTSGARVVVCGFCRQRGRHSTDACPTFPNVKERRELIKSERMCRLCLKVHCDERCRASIRCGYCGDKTHHESLCALPEERQELIGVLNEYDNRRWRECAEKLPHF</sequence>
<evidence type="ECO:0000259" key="3">
    <source>
        <dbReference type="PROSITE" id="PS50994"/>
    </source>
</evidence>
<dbReference type="InterPro" id="IPR041588">
    <property type="entry name" value="Integrase_H2C2"/>
</dbReference>
<keyword evidence="1" id="KW-0175">Coiled coil</keyword>
<dbReference type="SMART" id="SM00343">
    <property type="entry name" value="ZnF_C2HC"/>
    <property type="match status" value="3"/>
</dbReference>
<dbReference type="InterPro" id="IPR043128">
    <property type="entry name" value="Rev_trsase/Diguanyl_cyclase"/>
</dbReference>
<dbReference type="InterPro" id="IPR012337">
    <property type="entry name" value="RNaseH-like_sf"/>
</dbReference>
<evidence type="ECO:0000313" key="4">
    <source>
        <dbReference type="Proteomes" id="UP000025227"/>
    </source>
</evidence>
<dbReference type="Proteomes" id="UP000025227">
    <property type="component" value="Unplaced"/>
</dbReference>
<feature type="domain" description="Integrase catalytic" evidence="3">
    <location>
        <begin position="1495"/>
        <end position="1683"/>
    </location>
</feature>
<dbReference type="InterPro" id="IPR036397">
    <property type="entry name" value="RNaseH_sf"/>
</dbReference>
<dbReference type="Gene3D" id="1.10.340.70">
    <property type="match status" value="1"/>
</dbReference>
<dbReference type="PANTHER" id="PTHR47331:SF1">
    <property type="entry name" value="GAG-LIKE PROTEIN"/>
    <property type="match status" value="1"/>
</dbReference>
<dbReference type="PROSITE" id="PS50994">
    <property type="entry name" value="INTEGRASE"/>
    <property type="match status" value="1"/>
</dbReference>
<dbReference type="Pfam" id="PF00078">
    <property type="entry name" value="RVT_1"/>
    <property type="match status" value="1"/>
</dbReference>
<evidence type="ECO:0000313" key="5">
    <source>
        <dbReference type="WBParaSite" id="HCON_00000560-00001"/>
    </source>
</evidence>
<proteinExistence type="predicted"/>
<dbReference type="SUPFAM" id="SSF53098">
    <property type="entry name" value="Ribonuclease H-like"/>
    <property type="match status" value="1"/>
</dbReference>
<feature type="coiled-coil region" evidence="1">
    <location>
        <begin position="62"/>
        <end position="101"/>
    </location>
</feature>
<dbReference type="GO" id="GO:0042575">
    <property type="term" value="C:DNA polymerase complex"/>
    <property type="evidence" value="ECO:0007669"/>
    <property type="project" value="UniProtKB-ARBA"/>
</dbReference>
<dbReference type="OMA" id="DSENMEY"/>
<dbReference type="InterPro" id="IPR001584">
    <property type="entry name" value="Integrase_cat-core"/>
</dbReference>
<organism evidence="4 5">
    <name type="scientific">Haemonchus contortus</name>
    <name type="common">Barber pole worm</name>
    <dbReference type="NCBI Taxonomy" id="6289"/>
    <lineage>
        <taxon>Eukaryota</taxon>
        <taxon>Metazoa</taxon>
        <taxon>Ecdysozoa</taxon>
        <taxon>Nematoda</taxon>
        <taxon>Chromadorea</taxon>
        <taxon>Rhabditida</taxon>
        <taxon>Rhabditina</taxon>
        <taxon>Rhabditomorpha</taxon>
        <taxon>Strongyloidea</taxon>
        <taxon>Trichostrongylidae</taxon>
        <taxon>Haemonchus</taxon>
    </lineage>
</organism>
<dbReference type="GO" id="GO:0015074">
    <property type="term" value="P:DNA integration"/>
    <property type="evidence" value="ECO:0007669"/>
    <property type="project" value="InterPro"/>
</dbReference>
<keyword evidence="4" id="KW-1185">Reference proteome</keyword>
<dbReference type="Gene3D" id="3.30.420.10">
    <property type="entry name" value="Ribonuclease H-like superfamily/Ribonuclease H"/>
    <property type="match status" value="1"/>
</dbReference>
<name>A0A7I4XSJ9_HAECO</name>